<dbReference type="Pfam" id="PF17827">
    <property type="entry name" value="PrmC_N"/>
    <property type="match status" value="1"/>
</dbReference>
<dbReference type="Gene3D" id="3.40.50.150">
    <property type="entry name" value="Vaccinia Virus protein VP39"/>
    <property type="match status" value="1"/>
</dbReference>
<comment type="function">
    <text evidence="4">Methylates the class 1 translation termination release factors RF1/PrfA and RF2/PrfB on the glutamine residue of the universally conserved GGQ motif.</text>
</comment>
<dbReference type="InterPro" id="IPR004556">
    <property type="entry name" value="HemK-like"/>
</dbReference>
<dbReference type="NCBIfam" id="TIGR00536">
    <property type="entry name" value="hemK_fam"/>
    <property type="match status" value="1"/>
</dbReference>
<organism evidence="7 8">
    <name type="scientific">Pendulispora albinea</name>
    <dbReference type="NCBI Taxonomy" id="2741071"/>
    <lineage>
        <taxon>Bacteria</taxon>
        <taxon>Pseudomonadati</taxon>
        <taxon>Myxococcota</taxon>
        <taxon>Myxococcia</taxon>
        <taxon>Myxococcales</taxon>
        <taxon>Sorangiineae</taxon>
        <taxon>Pendulisporaceae</taxon>
        <taxon>Pendulispora</taxon>
    </lineage>
</organism>
<dbReference type="EC" id="2.1.1.297" evidence="4"/>
<dbReference type="NCBIfam" id="TIGR03534">
    <property type="entry name" value="RF_mod_PrmC"/>
    <property type="match status" value="1"/>
</dbReference>
<dbReference type="GO" id="GO:0032259">
    <property type="term" value="P:methylation"/>
    <property type="evidence" value="ECO:0007669"/>
    <property type="project" value="UniProtKB-KW"/>
</dbReference>
<dbReference type="InterPro" id="IPR019874">
    <property type="entry name" value="RF_methyltr_PrmC"/>
</dbReference>
<keyword evidence="1 4" id="KW-0489">Methyltransferase</keyword>
<keyword evidence="3 4" id="KW-0949">S-adenosyl-L-methionine</keyword>
<dbReference type="InterPro" id="IPR040758">
    <property type="entry name" value="PrmC_N"/>
</dbReference>
<sequence length="293" mass="32227">MKETWTIEAVVRWATDDFRTRGIESPRLDAELLLAFALNTDRVRLIVDGRRPLEADELARFRDLVKRRRRHEPIAFLRGEREFYGRPFRVDARVLIPRPDTEVLVQVGLERTRHLSMSLRALDLCTGSGCVAITVGRERPTARVIASDISDDALAVARNNALRLGAYNVGWAPGDLFAALRTLPPAARTFDLVTANPPYIPTAEIATLAPDIRSFEPHLALDGGEDGLDLLRRIVDDAPRSLAQGGVLAVEVGAGEAPAVRDLFEARGYTDVKIARDYGGIERVVSGVCVASP</sequence>
<dbReference type="EMBL" id="CP089984">
    <property type="protein sequence ID" value="WXB14415.1"/>
    <property type="molecule type" value="Genomic_DNA"/>
</dbReference>
<dbReference type="InterPro" id="IPR050320">
    <property type="entry name" value="N5-glutamine_MTase"/>
</dbReference>
<feature type="domain" description="Methyltransferase" evidence="5">
    <location>
        <begin position="122"/>
        <end position="205"/>
    </location>
</feature>
<proteinExistence type="inferred from homology"/>
<evidence type="ECO:0000256" key="1">
    <source>
        <dbReference type="ARBA" id="ARBA00022603"/>
    </source>
</evidence>
<protein>
    <recommendedName>
        <fullName evidence="4">Release factor glutamine methyltransferase</fullName>
        <shortName evidence="4">RF MTase</shortName>
        <ecNumber evidence="4">2.1.1.297</ecNumber>
    </recommendedName>
    <alternativeName>
        <fullName evidence="4">N5-glutamine methyltransferase PrmC</fullName>
    </alternativeName>
    <alternativeName>
        <fullName evidence="4">Protein-(glutamine-N5) MTase PrmC</fullName>
    </alternativeName>
    <alternativeName>
        <fullName evidence="4">Protein-glutamine N-methyltransferase PrmC</fullName>
    </alternativeName>
</protein>
<feature type="binding site" evidence="4">
    <location>
        <begin position="196"/>
        <end position="199"/>
    </location>
    <ligand>
        <name>substrate</name>
    </ligand>
</feature>
<evidence type="ECO:0000259" key="6">
    <source>
        <dbReference type="Pfam" id="PF17827"/>
    </source>
</evidence>
<comment type="catalytic activity">
    <reaction evidence="4">
        <text>L-glutaminyl-[peptide chain release factor] + S-adenosyl-L-methionine = N(5)-methyl-L-glutaminyl-[peptide chain release factor] + S-adenosyl-L-homocysteine + H(+)</text>
        <dbReference type="Rhea" id="RHEA:42896"/>
        <dbReference type="Rhea" id="RHEA-COMP:10271"/>
        <dbReference type="Rhea" id="RHEA-COMP:10272"/>
        <dbReference type="ChEBI" id="CHEBI:15378"/>
        <dbReference type="ChEBI" id="CHEBI:30011"/>
        <dbReference type="ChEBI" id="CHEBI:57856"/>
        <dbReference type="ChEBI" id="CHEBI:59789"/>
        <dbReference type="ChEBI" id="CHEBI:61891"/>
        <dbReference type="EC" id="2.1.1.297"/>
    </reaction>
</comment>
<dbReference type="SUPFAM" id="SSF53335">
    <property type="entry name" value="S-adenosyl-L-methionine-dependent methyltransferases"/>
    <property type="match status" value="1"/>
</dbReference>
<gene>
    <name evidence="4 7" type="primary">prmC</name>
    <name evidence="7" type="ORF">LZC94_42145</name>
</gene>
<dbReference type="Pfam" id="PF13649">
    <property type="entry name" value="Methyltransf_25"/>
    <property type="match status" value="1"/>
</dbReference>
<keyword evidence="8" id="KW-1185">Reference proteome</keyword>
<evidence type="ECO:0000256" key="2">
    <source>
        <dbReference type="ARBA" id="ARBA00022679"/>
    </source>
</evidence>
<evidence type="ECO:0000256" key="3">
    <source>
        <dbReference type="ARBA" id="ARBA00022691"/>
    </source>
</evidence>
<feature type="domain" description="Release factor glutamine methyltransferase N-terminal" evidence="6">
    <location>
        <begin position="10"/>
        <end position="79"/>
    </location>
</feature>
<dbReference type="Proteomes" id="UP001370348">
    <property type="component" value="Chromosome"/>
</dbReference>
<dbReference type="CDD" id="cd02440">
    <property type="entry name" value="AdoMet_MTases"/>
    <property type="match status" value="1"/>
</dbReference>
<evidence type="ECO:0000313" key="7">
    <source>
        <dbReference type="EMBL" id="WXB14415.1"/>
    </source>
</evidence>
<comment type="caution">
    <text evidence="4">Lacks conserved residue(s) required for the propagation of feature annotation.</text>
</comment>
<evidence type="ECO:0000313" key="8">
    <source>
        <dbReference type="Proteomes" id="UP001370348"/>
    </source>
</evidence>
<name>A0ABZ2LZ77_9BACT</name>
<accession>A0ABZ2LZ77</accession>
<dbReference type="InterPro" id="IPR041698">
    <property type="entry name" value="Methyltransf_25"/>
</dbReference>
<reference evidence="7 8" key="1">
    <citation type="submission" date="2021-12" db="EMBL/GenBank/DDBJ databases">
        <title>Discovery of the Pendulisporaceae a myxobacterial family with distinct sporulation behavior and unique specialized metabolism.</title>
        <authorList>
            <person name="Garcia R."/>
            <person name="Popoff A."/>
            <person name="Bader C.D."/>
            <person name="Loehr J."/>
            <person name="Walesch S."/>
            <person name="Walt C."/>
            <person name="Boldt J."/>
            <person name="Bunk B."/>
            <person name="Haeckl F.J.F.P.J."/>
            <person name="Gunesch A.P."/>
            <person name="Birkelbach J."/>
            <person name="Nuebel U."/>
            <person name="Pietschmann T."/>
            <person name="Bach T."/>
            <person name="Mueller R."/>
        </authorList>
    </citation>
    <scope>NUCLEOTIDE SEQUENCE [LARGE SCALE GENOMIC DNA]</scope>
    <source>
        <strain evidence="7 8">MSr11954</strain>
    </source>
</reference>
<dbReference type="PANTHER" id="PTHR18895">
    <property type="entry name" value="HEMK METHYLTRANSFERASE"/>
    <property type="match status" value="1"/>
</dbReference>
<dbReference type="GO" id="GO:0102559">
    <property type="term" value="F:peptide chain release factor N(5)-glutamine methyltransferase activity"/>
    <property type="evidence" value="ECO:0007669"/>
    <property type="project" value="UniProtKB-EC"/>
</dbReference>
<keyword evidence="2 4" id="KW-0808">Transferase</keyword>
<dbReference type="PANTHER" id="PTHR18895:SF74">
    <property type="entry name" value="MTRF1L RELEASE FACTOR GLUTAMINE METHYLTRANSFERASE"/>
    <property type="match status" value="1"/>
</dbReference>
<evidence type="ECO:0000256" key="4">
    <source>
        <dbReference type="HAMAP-Rule" id="MF_02126"/>
    </source>
</evidence>
<feature type="binding site" evidence="4">
    <location>
        <position position="196"/>
    </location>
    <ligand>
        <name>S-adenosyl-L-methionine</name>
        <dbReference type="ChEBI" id="CHEBI:59789"/>
    </ligand>
</feature>
<dbReference type="Gene3D" id="1.10.8.10">
    <property type="entry name" value="DNA helicase RuvA subunit, C-terminal domain"/>
    <property type="match status" value="1"/>
</dbReference>
<dbReference type="HAMAP" id="MF_02126">
    <property type="entry name" value="RF_methyltr_PrmC"/>
    <property type="match status" value="1"/>
</dbReference>
<feature type="binding site" evidence="4">
    <location>
        <position position="148"/>
    </location>
    <ligand>
        <name>S-adenosyl-L-methionine</name>
        <dbReference type="ChEBI" id="CHEBI:59789"/>
    </ligand>
</feature>
<evidence type="ECO:0000259" key="5">
    <source>
        <dbReference type="Pfam" id="PF13649"/>
    </source>
</evidence>
<dbReference type="InterPro" id="IPR029063">
    <property type="entry name" value="SAM-dependent_MTases_sf"/>
</dbReference>
<comment type="similarity">
    <text evidence="4">Belongs to the protein N5-glutamine methyltransferase family. PrmC subfamily.</text>
</comment>
<dbReference type="RefSeq" id="WP_394824035.1">
    <property type="nucleotide sequence ID" value="NZ_CP089984.1"/>
</dbReference>